<dbReference type="Proteomes" id="UP000030764">
    <property type="component" value="Unassembled WGS sequence"/>
</dbReference>
<protein>
    <submittedName>
        <fullName evidence="2">Uncharacterized protein</fullName>
    </submittedName>
</protein>
<organism evidence="2">
    <name type="scientific">Trichuris suis</name>
    <name type="common">pig whipworm</name>
    <dbReference type="NCBI Taxonomy" id="68888"/>
    <lineage>
        <taxon>Eukaryota</taxon>
        <taxon>Metazoa</taxon>
        <taxon>Ecdysozoa</taxon>
        <taxon>Nematoda</taxon>
        <taxon>Enoplea</taxon>
        <taxon>Dorylaimia</taxon>
        <taxon>Trichinellida</taxon>
        <taxon>Trichuridae</taxon>
        <taxon>Trichuris</taxon>
    </lineage>
</organism>
<dbReference type="AlphaFoldDB" id="A0A085MQ23"/>
<evidence type="ECO:0000313" key="2">
    <source>
        <dbReference type="EMBL" id="KFD59319.1"/>
    </source>
</evidence>
<name>A0A085MQ23_9BILA</name>
<keyword evidence="3" id="KW-1185">Reference proteome</keyword>
<dbReference type="EMBL" id="KL368162">
    <property type="protein sequence ID" value="KFD59319.1"/>
    <property type="molecule type" value="Genomic_DNA"/>
</dbReference>
<dbReference type="Proteomes" id="UP000030758">
    <property type="component" value="Unassembled WGS sequence"/>
</dbReference>
<evidence type="ECO:0000313" key="1">
    <source>
        <dbReference type="EMBL" id="KFD44942.1"/>
    </source>
</evidence>
<accession>A0A085MQ23</accession>
<dbReference type="EMBL" id="KL364055">
    <property type="protein sequence ID" value="KFD44942.1"/>
    <property type="molecule type" value="Genomic_DNA"/>
</dbReference>
<reference evidence="2 3" key="1">
    <citation type="journal article" date="2014" name="Nat. Genet.">
        <title>Genome and transcriptome of the porcine whipworm Trichuris suis.</title>
        <authorList>
            <person name="Jex A.R."/>
            <person name="Nejsum P."/>
            <person name="Schwarz E.M."/>
            <person name="Hu L."/>
            <person name="Young N.D."/>
            <person name="Hall R.S."/>
            <person name="Korhonen P.K."/>
            <person name="Liao S."/>
            <person name="Thamsborg S."/>
            <person name="Xia J."/>
            <person name="Xu P."/>
            <person name="Wang S."/>
            <person name="Scheerlinck J.P."/>
            <person name="Hofmann A."/>
            <person name="Sternberg P.W."/>
            <person name="Wang J."/>
            <person name="Gasser R.B."/>
        </authorList>
    </citation>
    <scope>NUCLEOTIDE SEQUENCE [LARGE SCALE GENOMIC DNA]</scope>
    <source>
        <strain evidence="2">DCEP-RM93F</strain>
        <strain evidence="1">DCEP-RM93M</strain>
    </source>
</reference>
<evidence type="ECO:0000313" key="3">
    <source>
        <dbReference type="Proteomes" id="UP000030764"/>
    </source>
</evidence>
<sequence>MLLQRSVYGPHEEPSRRSNHYNVIIGRSDLRNPAKFCPLSSNFSPQSADLSAPPCFIRITNSCDHFPVDAGKTNVSEPPVHYSFLLSKSESISEE</sequence>
<gene>
    <name evidence="1" type="ORF">M513_14180</name>
    <name evidence="2" type="ORF">M514_14180</name>
</gene>
<proteinExistence type="predicted"/>